<dbReference type="OrthoDB" id="7557417at2"/>
<dbReference type="RefSeq" id="WP_153418272.1">
    <property type="nucleotide sequence ID" value="NZ_WFLM01000001.1"/>
</dbReference>
<evidence type="ECO:0000259" key="2">
    <source>
        <dbReference type="Pfam" id="PF03807"/>
    </source>
</evidence>
<evidence type="ECO:0000313" key="3">
    <source>
        <dbReference type="EMBL" id="KAB8040754.1"/>
    </source>
</evidence>
<dbReference type="Gene3D" id="3.40.50.720">
    <property type="entry name" value="NAD(P)-binding Rossmann-like Domain"/>
    <property type="match status" value="1"/>
</dbReference>
<comment type="caution">
    <text evidence="3">The sequence shown here is derived from an EMBL/GenBank/DDBJ whole genome shotgun (WGS) entry which is preliminary data.</text>
</comment>
<dbReference type="InterPro" id="IPR028939">
    <property type="entry name" value="P5C_Rdtase_cat_N"/>
</dbReference>
<keyword evidence="4" id="KW-1185">Reference proteome</keyword>
<sequence>MNISFIGSGNVGGTLAKKLFQKGHKVFFGVRDVNSDKNINLKKELGSSIEINSIIDSIIKADIIYLATPWSAVEELIKSISSHLKNKILIDCTNPLKKDLSGLEVGHNTSGSEIIQNLAPECLVYKSFNTTGFNIMEDPILENRKSIMFFCSNDQKNRSVVAKLIEDIGFESLDVGPLSSARLLEPFALLWIQSAYKFGMGRDFSFGILRRK</sequence>
<reference evidence="3 4" key="1">
    <citation type="submission" date="2019-10" db="EMBL/GenBank/DDBJ databases">
        <title>New species of Slilvanegrellaceae.</title>
        <authorList>
            <person name="Pitt A."/>
            <person name="Hahn M.W."/>
        </authorList>
    </citation>
    <scope>NUCLEOTIDE SEQUENCE [LARGE SCALE GENOMIC DNA]</scope>
    <source>
        <strain evidence="3 4">SP-Ram-0.45-NSY-1</strain>
    </source>
</reference>
<dbReference type="InterPro" id="IPR051267">
    <property type="entry name" value="STEAP_metalloreductase"/>
</dbReference>
<name>A0A6N6VXE6_9BACT</name>
<dbReference type="EMBL" id="WFLM01000001">
    <property type="protein sequence ID" value="KAB8040754.1"/>
    <property type="molecule type" value="Genomic_DNA"/>
</dbReference>
<dbReference type="Proteomes" id="UP000437748">
    <property type="component" value="Unassembled WGS sequence"/>
</dbReference>
<protein>
    <submittedName>
        <fullName evidence="3">F420-dependent NADP oxidoreductase</fullName>
    </submittedName>
</protein>
<dbReference type="SUPFAM" id="SSF51735">
    <property type="entry name" value="NAD(P)-binding Rossmann-fold domains"/>
    <property type="match status" value="1"/>
</dbReference>
<evidence type="ECO:0000256" key="1">
    <source>
        <dbReference type="ARBA" id="ARBA00023002"/>
    </source>
</evidence>
<dbReference type="Pfam" id="PF03807">
    <property type="entry name" value="F420_oxidored"/>
    <property type="match status" value="1"/>
</dbReference>
<evidence type="ECO:0000313" key="4">
    <source>
        <dbReference type="Proteomes" id="UP000437748"/>
    </source>
</evidence>
<proteinExistence type="predicted"/>
<feature type="domain" description="Pyrroline-5-carboxylate reductase catalytic N-terminal" evidence="2">
    <location>
        <begin position="3"/>
        <end position="95"/>
    </location>
</feature>
<dbReference type="InterPro" id="IPR036291">
    <property type="entry name" value="NAD(P)-bd_dom_sf"/>
</dbReference>
<organism evidence="3 4">
    <name type="scientific">Silvanigrella paludirubra</name>
    <dbReference type="NCBI Taxonomy" id="2499159"/>
    <lineage>
        <taxon>Bacteria</taxon>
        <taxon>Pseudomonadati</taxon>
        <taxon>Bdellovibrionota</taxon>
        <taxon>Oligoflexia</taxon>
        <taxon>Silvanigrellales</taxon>
        <taxon>Silvanigrellaceae</taxon>
        <taxon>Silvanigrella</taxon>
    </lineage>
</organism>
<accession>A0A6N6VXE6</accession>
<gene>
    <name evidence="3" type="ORF">GCL60_02165</name>
</gene>
<dbReference type="PANTHER" id="PTHR14239">
    <property type="entry name" value="DUDULIN-RELATED"/>
    <property type="match status" value="1"/>
</dbReference>
<dbReference type="AlphaFoldDB" id="A0A6N6VXE6"/>
<keyword evidence="1" id="KW-0560">Oxidoreductase</keyword>
<dbReference type="GO" id="GO:0016491">
    <property type="term" value="F:oxidoreductase activity"/>
    <property type="evidence" value="ECO:0007669"/>
    <property type="project" value="UniProtKB-KW"/>
</dbReference>